<dbReference type="EMBL" id="JADKPN010000004">
    <property type="protein sequence ID" value="MBF4763399.1"/>
    <property type="molecule type" value="Genomic_DNA"/>
</dbReference>
<keyword evidence="3" id="KW-1185">Reference proteome</keyword>
<proteinExistence type="predicted"/>
<organism evidence="2 3">
    <name type="scientific">Nocardioides islandensis</name>
    <dbReference type="NCBI Taxonomy" id="433663"/>
    <lineage>
        <taxon>Bacteria</taxon>
        <taxon>Bacillati</taxon>
        <taxon>Actinomycetota</taxon>
        <taxon>Actinomycetes</taxon>
        <taxon>Propionibacteriales</taxon>
        <taxon>Nocardioidaceae</taxon>
        <taxon>Nocardioides</taxon>
    </lineage>
</organism>
<dbReference type="Proteomes" id="UP000640489">
    <property type="component" value="Unassembled WGS sequence"/>
</dbReference>
<gene>
    <name evidence="2" type="ORF">ISU07_09705</name>
</gene>
<sequence length="104" mass="12388">MSKAQRRGAQRRGTCQATGKRRFRDHREATAILHRVRNVRRRAKVEGLDSRRHEERCYECESCHGWHLTSWEQPDRRRAPRRRLDPEVFELFVLRGLAAGWVPA</sequence>
<feature type="region of interest" description="Disordered" evidence="1">
    <location>
        <begin position="1"/>
        <end position="22"/>
    </location>
</feature>
<evidence type="ECO:0000256" key="1">
    <source>
        <dbReference type="SAM" id="MobiDB-lite"/>
    </source>
</evidence>
<dbReference type="RefSeq" id="WP_194706580.1">
    <property type="nucleotide sequence ID" value="NZ_JADKPN010000004.1"/>
</dbReference>
<name>A0A930V9I0_9ACTN</name>
<protein>
    <submittedName>
        <fullName evidence="2">Uncharacterized protein</fullName>
    </submittedName>
</protein>
<reference evidence="2" key="1">
    <citation type="submission" date="2020-11" db="EMBL/GenBank/DDBJ databases">
        <title>Nocardioides sp. nov., isolated from Soil of Cynanchum wilfordii Hemsley rhizosphere.</title>
        <authorList>
            <person name="Lee J.-S."/>
            <person name="Suh M.K."/>
            <person name="Kim J.-S."/>
        </authorList>
    </citation>
    <scope>NUCLEOTIDE SEQUENCE</scope>
    <source>
        <strain evidence="2">KCTC 19275</strain>
    </source>
</reference>
<evidence type="ECO:0000313" key="3">
    <source>
        <dbReference type="Proteomes" id="UP000640489"/>
    </source>
</evidence>
<comment type="caution">
    <text evidence="2">The sequence shown here is derived from an EMBL/GenBank/DDBJ whole genome shotgun (WGS) entry which is preliminary data.</text>
</comment>
<evidence type="ECO:0000313" key="2">
    <source>
        <dbReference type="EMBL" id="MBF4763399.1"/>
    </source>
</evidence>
<dbReference type="AlphaFoldDB" id="A0A930V9I0"/>
<feature type="compositionally biased region" description="Basic residues" evidence="1">
    <location>
        <begin position="1"/>
        <end position="10"/>
    </location>
</feature>
<accession>A0A930V9I0</accession>